<dbReference type="InterPro" id="IPR036291">
    <property type="entry name" value="NAD(P)-bd_dom_sf"/>
</dbReference>
<proteinExistence type="predicted"/>
<dbReference type="EMBL" id="LFJC01000003">
    <property type="protein sequence ID" value="PIT01202.1"/>
    <property type="molecule type" value="Genomic_DNA"/>
</dbReference>
<accession>A0A2M6U9D4</accession>
<comment type="caution">
    <text evidence="1">The sequence shown here is derived from an EMBL/GenBank/DDBJ whole genome shotgun (WGS) entry which is preliminary data.</text>
</comment>
<dbReference type="Proteomes" id="UP000228930">
    <property type="component" value="Unassembled WGS sequence"/>
</dbReference>
<protein>
    <submittedName>
        <fullName evidence="1">NAD-dependent dehydratase</fullName>
    </submittedName>
</protein>
<dbReference type="Gene3D" id="3.40.50.720">
    <property type="entry name" value="NAD(P)-binding Rossmann-like Domain"/>
    <property type="match status" value="1"/>
</dbReference>
<evidence type="ECO:0000313" key="1">
    <source>
        <dbReference type="EMBL" id="PIT01202.1"/>
    </source>
</evidence>
<organism evidence="1 2">
    <name type="scientific">Bradyrhizobium nitroreducens</name>
    <dbReference type="NCBI Taxonomy" id="709803"/>
    <lineage>
        <taxon>Bacteria</taxon>
        <taxon>Pseudomonadati</taxon>
        <taxon>Pseudomonadota</taxon>
        <taxon>Alphaproteobacteria</taxon>
        <taxon>Hyphomicrobiales</taxon>
        <taxon>Nitrobacteraceae</taxon>
        <taxon>Bradyrhizobium</taxon>
    </lineage>
</organism>
<keyword evidence="2" id="KW-1185">Reference proteome</keyword>
<reference evidence="1 2" key="1">
    <citation type="submission" date="2015-06" db="EMBL/GenBank/DDBJ databases">
        <title>Comparative genome analysis of nirS-carrying Bradyrhizobium sp. strains.</title>
        <authorList>
            <person name="Ishii S."/>
            <person name="Jang J."/>
            <person name="Nishizawa T."/>
            <person name="Senoo K."/>
        </authorList>
    </citation>
    <scope>NUCLEOTIDE SEQUENCE [LARGE SCALE GENOMIC DNA]</scope>
    <source>
        <strain evidence="1 2">TSA1</strain>
    </source>
</reference>
<gene>
    <name evidence="1" type="ORF">TSA1_10875</name>
</gene>
<dbReference type="PANTHER" id="PTHR14097">
    <property type="entry name" value="OXIDOREDUCTASE HTATIP2"/>
    <property type="match status" value="1"/>
</dbReference>
<dbReference type="SUPFAM" id="SSF51735">
    <property type="entry name" value="NAD(P)-binding Rossmann-fold domains"/>
    <property type="match status" value="1"/>
</dbReference>
<sequence>MTTLLIVGATGLVGGRAMTLALADSRITRIIAPTRRALPPEERVANPRLDDLIAGAGDDDWRADGAICALGTTRAAAGSAAAFRAVDYDLALRVARRLREAGVVRLALVSALGADPRSPFLYPRTKGELEQAIGALGFPSLTILRPGFLDGERAESRPIEQAVGKVLRFVAPVLPRVARVSSVTQVARQLIEAAVAGTPGIHIIGAAQLADGGD</sequence>
<dbReference type="RefSeq" id="WP_245448208.1">
    <property type="nucleotide sequence ID" value="NZ_LFJC01000003.1"/>
</dbReference>
<evidence type="ECO:0000313" key="2">
    <source>
        <dbReference type="Proteomes" id="UP000228930"/>
    </source>
</evidence>
<dbReference type="PANTHER" id="PTHR14097:SF7">
    <property type="entry name" value="OXIDOREDUCTASE HTATIP2"/>
    <property type="match status" value="1"/>
</dbReference>
<dbReference type="AlphaFoldDB" id="A0A2M6U9D4"/>
<name>A0A2M6U9D4_9BRAD</name>